<dbReference type="Pfam" id="PF13472">
    <property type="entry name" value="Lipase_GDSL_2"/>
    <property type="match status" value="1"/>
</dbReference>
<keyword evidence="4" id="KW-0378">Hydrolase</keyword>
<evidence type="ECO:0000259" key="3">
    <source>
        <dbReference type="Pfam" id="PF13472"/>
    </source>
</evidence>
<accession>A0A1M7RRG8</accession>
<keyword evidence="2" id="KW-0472">Membrane</keyword>
<proteinExistence type="predicted"/>
<name>A0A1M7RRG8_9FIRM</name>
<feature type="region of interest" description="Disordered" evidence="1">
    <location>
        <begin position="365"/>
        <end position="538"/>
    </location>
</feature>
<evidence type="ECO:0000256" key="1">
    <source>
        <dbReference type="SAM" id="MobiDB-lite"/>
    </source>
</evidence>
<dbReference type="EMBL" id="FRDH01000003">
    <property type="protein sequence ID" value="SHN48658.1"/>
    <property type="molecule type" value="Genomic_DNA"/>
</dbReference>
<dbReference type="InterPro" id="IPR036514">
    <property type="entry name" value="SGNH_hydro_sf"/>
</dbReference>
<feature type="domain" description="SGNH hydrolase-type esterase" evidence="3">
    <location>
        <begin position="187"/>
        <end position="305"/>
    </location>
</feature>
<feature type="transmembrane region" description="Helical" evidence="2">
    <location>
        <begin position="51"/>
        <end position="72"/>
    </location>
</feature>
<keyword evidence="2" id="KW-0812">Transmembrane</keyword>
<feature type="compositionally biased region" description="Low complexity" evidence="1">
    <location>
        <begin position="522"/>
        <end position="538"/>
    </location>
</feature>
<evidence type="ECO:0000313" key="4">
    <source>
        <dbReference type="EMBL" id="SHN48658.1"/>
    </source>
</evidence>
<feature type="compositionally biased region" description="Basic and acidic residues" evidence="1">
    <location>
        <begin position="382"/>
        <end position="496"/>
    </location>
</feature>
<evidence type="ECO:0000256" key="2">
    <source>
        <dbReference type="SAM" id="Phobius"/>
    </source>
</evidence>
<reference evidence="4 5" key="1">
    <citation type="submission" date="2016-12" db="EMBL/GenBank/DDBJ databases">
        <authorList>
            <person name="Song W.-J."/>
            <person name="Kurnit D.M."/>
        </authorList>
    </citation>
    <scope>NUCLEOTIDE SEQUENCE [LARGE SCALE GENOMIC DNA]</scope>
    <source>
        <strain evidence="4 5">DSM 14810</strain>
    </source>
</reference>
<dbReference type="PANTHER" id="PTHR38758:SF1">
    <property type="entry name" value="PROTEIN, PUTATIVE-RELATED"/>
    <property type="match status" value="1"/>
</dbReference>
<dbReference type="Gene3D" id="3.40.50.1110">
    <property type="entry name" value="SGNH hydrolase"/>
    <property type="match status" value="1"/>
</dbReference>
<dbReference type="Proteomes" id="UP000184097">
    <property type="component" value="Unassembled WGS sequence"/>
</dbReference>
<sequence>MNRFKDPLPKITLKENRIHMWNDIFKKLRKIKRNTARKLDNIMQHIGTKELIAISLGIVVIAFAIILIMAHISGVKNNSLSEKDGENQIANEGTSGDGDMPVVEMASKETKTESTPDTTVLVKKEGAKEGYLNRCVFLGDSRTVAMVNYGFFNDDSALAQIGISHPAFASNKFMNNAGKEYTMKSYLESHQAQVIYILLGVNGINDSSEDHYKNTFISLIDRVAELAPNSNIVLVSIGPVDDNGRYKDYVQNALIDKYNDFLLEIAKEKHIFYLDIAEVLKGSDGQVKSEYNGGDGLHYSGKGCEAIFNYIVEHPVPGISDEGEYIVKYVKPDPNKVKVTTGDESGINEGNFGDLMDIMGITEDQNASDASSQSSIVTEDEEAKKKAEEEKKKQEEEEEEAARQKAEEEEAAKKKAEEEEAAKKKAEEEKAAKEKAEEEEAARKKAEEEEAARQKAEEEEAARQKAEEEEAARQKAEEEEAARQKAEEEERKKQEESSNSGSTENTEGNGDNGSGDGNEAPTSQSEGSSGQTTENNGD</sequence>
<feature type="compositionally biased region" description="Low complexity" evidence="1">
    <location>
        <begin position="365"/>
        <end position="375"/>
    </location>
</feature>
<dbReference type="AlphaFoldDB" id="A0A1M7RRG8"/>
<protein>
    <submittedName>
        <fullName evidence="4">GDSL-like Lipase/Acylhydrolase</fullName>
    </submittedName>
</protein>
<dbReference type="InterPro" id="IPR013830">
    <property type="entry name" value="SGNH_hydro"/>
</dbReference>
<dbReference type="PANTHER" id="PTHR38758">
    <property type="entry name" value="PUTATIVE-RELATED"/>
    <property type="match status" value="1"/>
</dbReference>
<organism evidence="4 5">
    <name type="scientific">Butyrivibrio hungatei DSM 14810</name>
    <dbReference type="NCBI Taxonomy" id="1121132"/>
    <lineage>
        <taxon>Bacteria</taxon>
        <taxon>Bacillati</taxon>
        <taxon>Bacillota</taxon>
        <taxon>Clostridia</taxon>
        <taxon>Lachnospirales</taxon>
        <taxon>Lachnospiraceae</taxon>
        <taxon>Butyrivibrio</taxon>
    </lineage>
</organism>
<keyword evidence="2" id="KW-1133">Transmembrane helix</keyword>
<feature type="region of interest" description="Disordered" evidence="1">
    <location>
        <begin position="80"/>
        <end position="100"/>
    </location>
</feature>
<dbReference type="GO" id="GO:0016787">
    <property type="term" value="F:hydrolase activity"/>
    <property type="evidence" value="ECO:0007669"/>
    <property type="project" value="UniProtKB-KW"/>
</dbReference>
<feature type="compositionally biased region" description="Low complexity" evidence="1">
    <location>
        <begin position="497"/>
        <end position="509"/>
    </location>
</feature>
<gene>
    <name evidence="4" type="ORF">SAMN02745247_00118</name>
</gene>
<evidence type="ECO:0000313" key="5">
    <source>
        <dbReference type="Proteomes" id="UP000184097"/>
    </source>
</evidence>
<dbReference type="SUPFAM" id="SSF52266">
    <property type="entry name" value="SGNH hydrolase"/>
    <property type="match status" value="1"/>
</dbReference>